<dbReference type="AlphaFoldDB" id="A0A4Z2ELN2"/>
<organism evidence="1 2">
    <name type="scientific">Liparis tanakae</name>
    <name type="common">Tanaka's snailfish</name>
    <dbReference type="NCBI Taxonomy" id="230148"/>
    <lineage>
        <taxon>Eukaryota</taxon>
        <taxon>Metazoa</taxon>
        <taxon>Chordata</taxon>
        <taxon>Craniata</taxon>
        <taxon>Vertebrata</taxon>
        <taxon>Euteleostomi</taxon>
        <taxon>Actinopterygii</taxon>
        <taxon>Neopterygii</taxon>
        <taxon>Teleostei</taxon>
        <taxon>Neoteleostei</taxon>
        <taxon>Acanthomorphata</taxon>
        <taxon>Eupercaria</taxon>
        <taxon>Perciformes</taxon>
        <taxon>Cottioidei</taxon>
        <taxon>Cottales</taxon>
        <taxon>Liparidae</taxon>
        <taxon>Liparis</taxon>
    </lineage>
</organism>
<comment type="caution">
    <text evidence="1">The sequence shown here is derived from an EMBL/GenBank/DDBJ whole genome shotgun (WGS) entry which is preliminary data.</text>
</comment>
<keyword evidence="2" id="KW-1185">Reference proteome</keyword>
<dbReference type="Proteomes" id="UP000314294">
    <property type="component" value="Unassembled WGS sequence"/>
</dbReference>
<sequence length="59" mass="6167">MPSLTAGRAPQVGPPVLMWLVVLSGPPLRPQAPQEGRVLGGRGVSSAEGACPVRTLWKH</sequence>
<reference evidence="1 2" key="1">
    <citation type="submission" date="2019-03" db="EMBL/GenBank/DDBJ databases">
        <title>First draft genome of Liparis tanakae, snailfish: a comprehensive survey of snailfish specific genes.</title>
        <authorList>
            <person name="Kim W."/>
            <person name="Song I."/>
            <person name="Jeong J.-H."/>
            <person name="Kim D."/>
            <person name="Kim S."/>
            <person name="Ryu S."/>
            <person name="Song J.Y."/>
            <person name="Lee S.K."/>
        </authorList>
    </citation>
    <scope>NUCLEOTIDE SEQUENCE [LARGE SCALE GENOMIC DNA]</scope>
    <source>
        <tissue evidence="1">Muscle</tissue>
    </source>
</reference>
<dbReference type="EMBL" id="SRLO01005184">
    <property type="protein sequence ID" value="TNN29806.1"/>
    <property type="molecule type" value="Genomic_DNA"/>
</dbReference>
<evidence type="ECO:0000313" key="2">
    <source>
        <dbReference type="Proteomes" id="UP000314294"/>
    </source>
</evidence>
<evidence type="ECO:0000313" key="1">
    <source>
        <dbReference type="EMBL" id="TNN29806.1"/>
    </source>
</evidence>
<name>A0A4Z2ELN2_9TELE</name>
<protein>
    <submittedName>
        <fullName evidence="1">Uncharacterized protein</fullName>
    </submittedName>
</protein>
<proteinExistence type="predicted"/>
<accession>A0A4Z2ELN2</accession>
<gene>
    <name evidence="1" type="ORF">EYF80_060046</name>
</gene>